<dbReference type="EMBL" id="BARW01034169">
    <property type="protein sequence ID" value="GAJ03846.1"/>
    <property type="molecule type" value="Genomic_DNA"/>
</dbReference>
<feature type="domain" description="RNA polymerase Rpb2" evidence="6">
    <location>
        <begin position="4"/>
        <end position="65"/>
    </location>
</feature>
<dbReference type="InterPro" id="IPR015712">
    <property type="entry name" value="DNA-dir_RNA_pol_su2"/>
</dbReference>
<protein>
    <recommendedName>
        <fullName evidence="1">DNA-directed RNA polymerase</fullName>
        <ecNumber evidence="1">2.7.7.6</ecNumber>
    </recommendedName>
</protein>
<evidence type="ECO:0000256" key="1">
    <source>
        <dbReference type="ARBA" id="ARBA00012418"/>
    </source>
</evidence>
<name>X1UVD5_9ZZZZ</name>
<feature type="domain" description="RNA polymerase Rpb2" evidence="7">
    <location>
        <begin position="131"/>
        <end position="165"/>
    </location>
</feature>
<comment type="caution">
    <text evidence="8">The sequence shown here is derived from an EMBL/GenBank/DDBJ whole genome shotgun (WGS) entry which is preliminary data.</text>
</comment>
<reference evidence="8" key="1">
    <citation type="journal article" date="2014" name="Front. Microbiol.">
        <title>High frequency of phylogenetically diverse reductive dehalogenase-homologous genes in deep subseafloor sedimentary metagenomes.</title>
        <authorList>
            <person name="Kawai M."/>
            <person name="Futagami T."/>
            <person name="Toyoda A."/>
            <person name="Takaki Y."/>
            <person name="Nishi S."/>
            <person name="Hori S."/>
            <person name="Arai W."/>
            <person name="Tsubouchi T."/>
            <person name="Morono Y."/>
            <person name="Uchiyama I."/>
            <person name="Ito T."/>
            <person name="Fujiyama A."/>
            <person name="Inagaki F."/>
            <person name="Takami H."/>
        </authorList>
    </citation>
    <scope>NUCLEOTIDE SEQUENCE</scope>
    <source>
        <strain evidence="8">Expedition CK06-06</strain>
    </source>
</reference>
<sequence length="203" mass="23108">MCKIIINGNWVGVLGNPREIEKLLKEYRRSALIPVYTSIHWDIGANTIYIYTDSGRMCRPVFYVENNKASYDKEPILEKIMNHKKYTWNNLITGFSKKKGSSSSDDPCKVYDKVSDLYDETKLSSLEGSKAIIEYLDTAEEEAALISFSPDNLSEKPYTHLEIHPSLILGVMGNQVVFPENNQLPRDLFFCGQAKQAVSLYHS</sequence>
<evidence type="ECO:0000256" key="4">
    <source>
        <dbReference type="ARBA" id="ARBA00022695"/>
    </source>
</evidence>
<organism evidence="8">
    <name type="scientific">marine sediment metagenome</name>
    <dbReference type="NCBI Taxonomy" id="412755"/>
    <lineage>
        <taxon>unclassified sequences</taxon>
        <taxon>metagenomes</taxon>
        <taxon>ecological metagenomes</taxon>
    </lineage>
</organism>
<dbReference type="GO" id="GO:0006351">
    <property type="term" value="P:DNA-templated transcription"/>
    <property type="evidence" value="ECO:0007669"/>
    <property type="project" value="InterPro"/>
</dbReference>
<keyword evidence="5" id="KW-0804">Transcription</keyword>
<keyword evidence="3" id="KW-0808">Transferase</keyword>
<dbReference type="InterPro" id="IPR007647">
    <property type="entry name" value="RNA_pol_Rpb2_5"/>
</dbReference>
<evidence type="ECO:0000313" key="8">
    <source>
        <dbReference type="EMBL" id="GAJ03846.1"/>
    </source>
</evidence>
<dbReference type="Gene3D" id="3.90.1070.20">
    <property type="match status" value="1"/>
</dbReference>
<dbReference type="SUPFAM" id="SSF64484">
    <property type="entry name" value="beta and beta-prime subunits of DNA dependent RNA-polymerase"/>
    <property type="match status" value="1"/>
</dbReference>
<dbReference type="GO" id="GO:0000428">
    <property type="term" value="C:DNA-directed RNA polymerase complex"/>
    <property type="evidence" value="ECO:0007669"/>
    <property type="project" value="UniProtKB-KW"/>
</dbReference>
<evidence type="ECO:0000256" key="2">
    <source>
        <dbReference type="ARBA" id="ARBA00022478"/>
    </source>
</evidence>
<evidence type="ECO:0000259" key="7">
    <source>
        <dbReference type="Pfam" id="PF04567"/>
    </source>
</evidence>
<dbReference type="EC" id="2.7.7.6" evidence="1"/>
<dbReference type="GO" id="GO:0003677">
    <property type="term" value="F:DNA binding"/>
    <property type="evidence" value="ECO:0007669"/>
    <property type="project" value="InterPro"/>
</dbReference>
<evidence type="ECO:0000259" key="6">
    <source>
        <dbReference type="Pfam" id="PF04566"/>
    </source>
</evidence>
<dbReference type="InterPro" id="IPR007646">
    <property type="entry name" value="RNA_pol_Rpb2_4"/>
</dbReference>
<dbReference type="Pfam" id="PF04566">
    <property type="entry name" value="RNA_pol_Rpb2_4"/>
    <property type="match status" value="1"/>
</dbReference>
<keyword evidence="2" id="KW-0240">DNA-directed RNA polymerase</keyword>
<dbReference type="GO" id="GO:0032549">
    <property type="term" value="F:ribonucleoside binding"/>
    <property type="evidence" value="ECO:0007669"/>
    <property type="project" value="InterPro"/>
</dbReference>
<evidence type="ECO:0000256" key="5">
    <source>
        <dbReference type="ARBA" id="ARBA00023163"/>
    </source>
</evidence>
<dbReference type="Pfam" id="PF04567">
    <property type="entry name" value="RNA_pol_Rpb2_5"/>
    <property type="match status" value="1"/>
</dbReference>
<feature type="non-terminal residue" evidence="8">
    <location>
        <position position="203"/>
    </location>
</feature>
<evidence type="ECO:0000256" key="3">
    <source>
        <dbReference type="ARBA" id="ARBA00022679"/>
    </source>
</evidence>
<dbReference type="GO" id="GO:0003899">
    <property type="term" value="F:DNA-directed RNA polymerase activity"/>
    <property type="evidence" value="ECO:0007669"/>
    <property type="project" value="UniProtKB-EC"/>
</dbReference>
<gene>
    <name evidence="8" type="ORF">S12H4_53627</name>
</gene>
<dbReference type="PANTHER" id="PTHR20856">
    <property type="entry name" value="DNA-DIRECTED RNA POLYMERASE I SUBUNIT 2"/>
    <property type="match status" value="1"/>
</dbReference>
<dbReference type="AlphaFoldDB" id="X1UVD5"/>
<proteinExistence type="predicted"/>
<accession>X1UVD5</accession>
<keyword evidence="4" id="KW-0548">Nucleotidyltransferase</keyword>